<feature type="chain" id="PRO_5020022383" evidence="1">
    <location>
        <begin position="19"/>
        <end position="156"/>
    </location>
</feature>
<dbReference type="OrthoDB" id="10398604at2759"/>
<reference evidence="2" key="1">
    <citation type="submission" date="2019-04" db="EMBL/GenBank/DDBJ databases">
        <title>An insight into the mialome of Ixodes scapularis.</title>
        <authorList>
            <person name="Ribeiro J.M."/>
            <person name="Mather T.N."/>
            <person name="Karim S."/>
        </authorList>
    </citation>
    <scope>NUCLEOTIDE SEQUENCE</scope>
</reference>
<dbReference type="EMBL" id="GHJT01009137">
    <property type="protein sequence ID" value="MOY43108.1"/>
    <property type="molecule type" value="Transcribed_RNA"/>
</dbReference>
<evidence type="ECO:0000256" key="1">
    <source>
        <dbReference type="SAM" id="SignalP"/>
    </source>
</evidence>
<feature type="signal peptide" evidence="1">
    <location>
        <begin position="1"/>
        <end position="18"/>
    </location>
</feature>
<name>A0A4D5S0S9_IXOSC</name>
<accession>A0A4D5S0S9</accession>
<organism evidence="2">
    <name type="scientific">Ixodes scapularis</name>
    <name type="common">Black-legged tick</name>
    <name type="synonym">Deer tick</name>
    <dbReference type="NCBI Taxonomy" id="6945"/>
    <lineage>
        <taxon>Eukaryota</taxon>
        <taxon>Metazoa</taxon>
        <taxon>Ecdysozoa</taxon>
        <taxon>Arthropoda</taxon>
        <taxon>Chelicerata</taxon>
        <taxon>Arachnida</taxon>
        <taxon>Acari</taxon>
        <taxon>Parasitiformes</taxon>
        <taxon>Ixodida</taxon>
        <taxon>Ixodoidea</taxon>
        <taxon>Ixodidae</taxon>
        <taxon>Ixodinae</taxon>
        <taxon>Ixodes</taxon>
    </lineage>
</organism>
<proteinExistence type="predicted"/>
<dbReference type="VEuPathDB" id="VectorBase:ISCP_018714"/>
<dbReference type="VEuPathDB" id="VectorBase:ISCI001396"/>
<dbReference type="VEuPathDB" id="VectorBase:ISCW001396"/>
<keyword evidence="1" id="KW-0732">Signal</keyword>
<evidence type="ECO:0000313" key="2">
    <source>
        <dbReference type="EMBL" id="MOY43108.1"/>
    </source>
</evidence>
<sequence>MKLLLPLLFLALVVAVYGSAVEPKQEASDDATEYARVHLSHRVGYPRLGRWVRGRWWYPWYDSEDQVPAADKETLKELGTEMADELEQLVAGTEEEEVLDELEEQAEAEEEASEYGVVRRRLHRCHTRRRFGLPCRPLLRHRVRRLPVRRPLHRRL</sequence>
<protein>
    <submittedName>
        <fullName evidence="2">Putative conserved secreted protein</fullName>
    </submittedName>
</protein>
<dbReference type="AlphaFoldDB" id="A0A4D5S0S9"/>